<evidence type="ECO:0000256" key="7">
    <source>
        <dbReference type="ARBA" id="ARBA00022842"/>
    </source>
</evidence>
<comment type="cofactor">
    <cofactor evidence="8">
        <name>Mg(2+)</name>
        <dbReference type="ChEBI" id="CHEBI:18420"/>
    </cofactor>
    <cofactor evidence="8">
        <name>Mn(2+)</name>
        <dbReference type="ChEBI" id="CHEBI:29035"/>
    </cofactor>
</comment>
<keyword evidence="3 8" id="KW-0548">Nucleotidyltransferase</keyword>
<comment type="catalytic activity">
    <reaction evidence="8">
        <text>L-seryl-[protein] + ATP = 3-O-(5'-adenylyl)-L-seryl-[protein] + diphosphate</text>
        <dbReference type="Rhea" id="RHEA:58120"/>
        <dbReference type="Rhea" id="RHEA-COMP:9863"/>
        <dbReference type="Rhea" id="RHEA-COMP:15073"/>
        <dbReference type="ChEBI" id="CHEBI:29999"/>
        <dbReference type="ChEBI" id="CHEBI:30616"/>
        <dbReference type="ChEBI" id="CHEBI:33019"/>
        <dbReference type="ChEBI" id="CHEBI:142516"/>
        <dbReference type="EC" id="2.7.7.108"/>
    </reaction>
</comment>
<dbReference type="PANTHER" id="PTHR32057:SF14">
    <property type="entry name" value="PROTEIN ADENYLYLTRANSFERASE SELO, MITOCHONDRIAL"/>
    <property type="match status" value="1"/>
</dbReference>
<comment type="catalytic activity">
    <reaction evidence="8">
        <text>L-tyrosyl-[protein] + ATP = O-(5'-adenylyl)-L-tyrosyl-[protein] + diphosphate</text>
        <dbReference type="Rhea" id="RHEA:54288"/>
        <dbReference type="Rhea" id="RHEA-COMP:10136"/>
        <dbReference type="Rhea" id="RHEA-COMP:13846"/>
        <dbReference type="ChEBI" id="CHEBI:30616"/>
        <dbReference type="ChEBI" id="CHEBI:33019"/>
        <dbReference type="ChEBI" id="CHEBI:46858"/>
        <dbReference type="ChEBI" id="CHEBI:83624"/>
        <dbReference type="EC" id="2.7.7.108"/>
    </reaction>
</comment>
<feature type="binding site" evidence="8">
    <location>
        <position position="174"/>
    </location>
    <ligand>
        <name>ATP</name>
        <dbReference type="ChEBI" id="CHEBI:30616"/>
    </ligand>
</feature>
<accession>A0ABT2X3X1</accession>
<dbReference type="EC" id="2.7.7.108" evidence="8"/>
<evidence type="ECO:0000313" key="9">
    <source>
        <dbReference type="EMBL" id="MCU9848641.1"/>
    </source>
</evidence>
<dbReference type="NCBIfam" id="NF000658">
    <property type="entry name" value="PRK00029.1"/>
    <property type="match status" value="1"/>
</dbReference>
<dbReference type="PANTHER" id="PTHR32057">
    <property type="entry name" value="PROTEIN ADENYLYLTRANSFERASE SELO, MITOCHONDRIAL"/>
    <property type="match status" value="1"/>
</dbReference>
<evidence type="ECO:0000256" key="4">
    <source>
        <dbReference type="ARBA" id="ARBA00022723"/>
    </source>
</evidence>
<keyword evidence="6 8" id="KW-0067">ATP-binding</keyword>
<dbReference type="HAMAP" id="MF_00692">
    <property type="entry name" value="SelO"/>
    <property type="match status" value="1"/>
</dbReference>
<name>A0ABT2X3X1_9RHOB</name>
<comment type="catalytic activity">
    <reaction evidence="8">
        <text>L-tyrosyl-[protein] + UTP = O-(5'-uridylyl)-L-tyrosyl-[protein] + diphosphate</text>
        <dbReference type="Rhea" id="RHEA:83887"/>
        <dbReference type="Rhea" id="RHEA-COMP:10136"/>
        <dbReference type="Rhea" id="RHEA-COMP:20238"/>
        <dbReference type="ChEBI" id="CHEBI:33019"/>
        <dbReference type="ChEBI" id="CHEBI:46398"/>
        <dbReference type="ChEBI" id="CHEBI:46858"/>
        <dbReference type="ChEBI" id="CHEBI:90602"/>
    </reaction>
</comment>
<comment type="function">
    <text evidence="8">Nucleotidyltransferase involved in the post-translational modification of proteins. It can catalyze the addition of adenosine monophosphate (AMP) or uridine monophosphate (UMP) to a protein, resulting in modifications known as AMPylation and UMPylation.</text>
</comment>
<feature type="binding site" evidence="8">
    <location>
        <position position="90"/>
    </location>
    <ligand>
        <name>ATP</name>
        <dbReference type="ChEBI" id="CHEBI:30616"/>
    </ligand>
</feature>
<comment type="catalytic activity">
    <reaction evidence="8">
        <text>L-threonyl-[protein] + ATP = 3-O-(5'-adenylyl)-L-threonyl-[protein] + diphosphate</text>
        <dbReference type="Rhea" id="RHEA:54292"/>
        <dbReference type="Rhea" id="RHEA-COMP:11060"/>
        <dbReference type="Rhea" id="RHEA-COMP:13847"/>
        <dbReference type="ChEBI" id="CHEBI:30013"/>
        <dbReference type="ChEBI" id="CHEBI:30616"/>
        <dbReference type="ChEBI" id="CHEBI:33019"/>
        <dbReference type="ChEBI" id="CHEBI:138113"/>
        <dbReference type="EC" id="2.7.7.108"/>
    </reaction>
</comment>
<comment type="similarity">
    <text evidence="1 8">Belongs to the SELO family.</text>
</comment>
<feature type="binding site" evidence="8">
    <location>
        <position position="181"/>
    </location>
    <ligand>
        <name>ATP</name>
        <dbReference type="ChEBI" id="CHEBI:30616"/>
    </ligand>
</feature>
<dbReference type="RefSeq" id="WP_263336210.1">
    <property type="nucleotide sequence ID" value="NZ_JAOVQO010000010.1"/>
</dbReference>
<feature type="binding site" evidence="8">
    <location>
        <position position="123"/>
    </location>
    <ligand>
        <name>ATP</name>
        <dbReference type="ChEBI" id="CHEBI:30616"/>
    </ligand>
</feature>
<keyword evidence="4 8" id="KW-0479">Metal-binding</keyword>
<comment type="catalytic activity">
    <reaction evidence="8">
        <text>L-histidyl-[protein] + UTP = N(tele)-(5'-uridylyl)-L-histidyl-[protein] + diphosphate</text>
        <dbReference type="Rhea" id="RHEA:83891"/>
        <dbReference type="Rhea" id="RHEA-COMP:9745"/>
        <dbReference type="Rhea" id="RHEA-COMP:20239"/>
        <dbReference type="ChEBI" id="CHEBI:29979"/>
        <dbReference type="ChEBI" id="CHEBI:33019"/>
        <dbReference type="ChEBI" id="CHEBI:46398"/>
        <dbReference type="ChEBI" id="CHEBI:233474"/>
    </reaction>
</comment>
<evidence type="ECO:0000313" key="10">
    <source>
        <dbReference type="Proteomes" id="UP001209535"/>
    </source>
</evidence>
<sequence length="474" mass="51328">MTLTLPFDNSYARLPDRFFVRQAPVPVAEPGLIAVNDRLAAELGLDASLLATPEGIAAFAGNATPAGAAPLAQAYAGHQFGGWVPQLGDGRAILLGEIVAPGGRRFDLQLKGSGQTPFSRRGDGRAWIGPVIREYIVSEAMAALGVPTTRALAAVTTGETVWRETALPGAVLARVAASHIRVGTFQYFAAREDTEALRLLTDHVIQRHYPGAEGPLALIEAVTAAQARLIAKWMSFGFIHGVMNTDNMAISGETIDYGPCAFMDAYHPGKVFSSIDQFGRYAYGNQPQIAVWNLAQFASCLLPLMGELEPAIEAATTAINRFGVIYQREWLRLFRAKIGLSTEEDGDAKLIEALLTLMAENEADFTRTFRGLVDGTAAAEFADPFAFEVWAEGWQARLAREADPEAVMRSANPAFIPRNHRVEEAIRAAVAGDFAPFHRLNAILAEPYGDQPEAIAYRDAPKPDEIVRRTFCGT</sequence>
<feature type="binding site" evidence="8">
    <location>
        <position position="256"/>
    </location>
    <ligand>
        <name>ATP</name>
        <dbReference type="ChEBI" id="CHEBI:30616"/>
    </ligand>
</feature>
<feature type="active site" description="Proton acceptor" evidence="8">
    <location>
        <position position="246"/>
    </location>
</feature>
<keyword evidence="10" id="KW-1185">Reference proteome</keyword>
<feature type="binding site" evidence="8">
    <location>
        <position position="91"/>
    </location>
    <ligand>
        <name>ATP</name>
        <dbReference type="ChEBI" id="CHEBI:30616"/>
    </ligand>
</feature>
<keyword evidence="5 8" id="KW-0547">Nucleotide-binding</keyword>
<dbReference type="EC" id="2.7.7.-" evidence="8"/>
<comment type="catalytic activity">
    <reaction evidence="8">
        <text>L-seryl-[protein] + UTP = O-(5'-uridylyl)-L-seryl-[protein] + diphosphate</text>
        <dbReference type="Rhea" id="RHEA:64604"/>
        <dbReference type="Rhea" id="RHEA-COMP:9863"/>
        <dbReference type="Rhea" id="RHEA-COMP:16635"/>
        <dbReference type="ChEBI" id="CHEBI:29999"/>
        <dbReference type="ChEBI" id="CHEBI:33019"/>
        <dbReference type="ChEBI" id="CHEBI:46398"/>
        <dbReference type="ChEBI" id="CHEBI:156051"/>
    </reaction>
</comment>
<feature type="binding site" evidence="8">
    <location>
        <position position="88"/>
    </location>
    <ligand>
        <name>ATP</name>
        <dbReference type="ChEBI" id="CHEBI:30616"/>
    </ligand>
</feature>
<keyword evidence="2 8" id="KW-0808">Transferase</keyword>
<dbReference type="Proteomes" id="UP001209535">
    <property type="component" value="Unassembled WGS sequence"/>
</dbReference>
<evidence type="ECO:0000256" key="8">
    <source>
        <dbReference type="HAMAP-Rule" id="MF_00692"/>
    </source>
</evidence>
<evidence type="ECO:0000256" key="3">
    <source>
        <dbReference type="ARBA" id="ARBA00022695"/>
    </source>
</evidence>
<feature type="binding site" evidence="8">
    <location>
        <position position="247"/>
    </location>
    <ligand>
        <name>Mg(2+)</name>
        <dbReference type="ChEBI" id="CHEBI:18420"/>
    </ligand>
</feature>
<gene>
    <name evidence="8" type="primary">ydiU</name>
    <name evidence="8" type="synonym">selO</name>
    <name evidence="9" type="ORF">OEZ60_11555</name>
</gene>
<evidence type="ECO:0000256" key="2">
    <source>
        <dbReference type="ARBA" id="ARBA00022679"/>
    </source>
</evidence>
<comment type="caution">
    <text evidence="9">The sequence shown here is derived from an EMBL/GenBank/DDBJ whole genome shotgun (WGS) entry which is preliminary data.</text>
</comment>
<dbReference type="EMBL" id="JAOVQO010000010">
    <property type="protein sequence ID" value="MCU9848641.1"/>
    <property type="molecule type" value="Genomic_DNA"/>
</dbReference>
<evidence type="ECO:0000256" key="1">
    <source>
        <dbReference type="ARBA" id="ARBA00009747"/>
    </source>
</evidence>
<dbReference type="Pfam" id="PF02696">
    <property type="entry name" value="SelO"/>
    <property type="match status" value="1"/>
</dbReference>
<evidence type="ECO:0000256" key="5">
    <source>
        <dbReference type="ARBA" id="ARBA00022741"/>
    </source>
</evidence>
<feature type="binding site" evidence="8">
    <location>
        <position position="256"/>
    </location>
    <ligand>
        <name>Mg(2+)</name>
        <dbReference type="ChEBI" id="CHEBI:18420"/>
    </ligand>
</feature>
<organism evidence="9 10">
    <name type="scientific">Albidovulum salinarum</name>
    <dbReference type="NCBI Taxonomy" id="2984153"/>
    <lineage>
        <taxon>Bacteria</taxon>
        <taxon>Pseudomonadati</taxon>
        <taxon>Pseudomonadota</taxon>
        <taxon>Alphaproteobacteria</taxon>
        <taxon>Rhodobacterales</taxon>
        <taxon>Paracoccaceae</taxon>
        <taxon>Albidovulum</taxon>
    </lineage>
</organism>
<keyword evidence="7 8" id="KW-0460">Magnesium</keyword>
<evidence type="ECO:0000256" key="6">
    <source>
        <dbReference type="ARBA" id="ARBA00022840"/>
    </source>
</evidence>
<reference evidence="9 10" key="1">
    <citation type="submission" date="2022-10" db="EMBL/GenBank/DDBJ databases">
        <title>Defluviimonas sp. nov., isolated from ocean surface sediments.</title>
        <authorList>
            <person name="He W."/>
            <person name="Wang L."/>
            <person name="Zhang D.-F."/>
        </authorList>
    </citation>
    <scope>NUCLEOTIDE SEQUENCE [LARGE SCALE GENOMIC DNA]</scope>
    <source>
        <strain evidence="9 10">WL0024</strain>
    </source>
</reference>
<protein>
    <recommendedName>
        <fullName evidence="8">Protein nucleotidyltransferase YdiU</fullName>
        <ecNumber evidence="8">2.7.7.-</ecNumber>
    </recommendedName>
    <alternativeName>
        <fullName evidence="8">Protein adenylyltransferase YdiU</fullName>
        <ecNumber evidence="8">2.7.7.108</ecNumber>
    </alternativeName>
    <alternativeName>
        <fullName evidence="8">Protein uridylyltransferase YdiU</fullName>
        <ecNumber evidence="8">2.7.7.-</ecNumber>
    </alternativeName>
</protein>
<keyword evidence="8" id="KW-0464">Manganese</keyword>
<feature type="binding site" evidence="8">
    <location>
        <position position="124"/>
    </location>
    <ligand>
        <name>ATP</name>
        <dbReference type="ChEBI" id="CHEBI:30616"/>
    </ligand>
</feature>
<proteinExistence type="inferred from homology"/>
<feature type="binding site" evidence="8">
    <location>
        <position position="111"/>
    </location>
    <ligand>
        <name>ATP</name>
        <dbReference type="ChEBI" id="CHEBI:30616"/>
    </ligand>
</feature>
<dbReference type="InterPro" id="IPR003846">
    <property type="entry name" value="SelO"/>
</dbReference>